<dbReference type="InterPro" id="IPR018238">
    <property type="entry name" value="Glyco_hydro_14_CS"/>
</dbReference>
<feature type="compositionally biased region" description="Polar residues" evidence="9">
    <location>
        <begin position="1"/>
        <end position="12"/>
    </location>
</feature>
<dbReference type="PaxDb" id="65489-OBART10G18860.1"/>
<evidence type="ECO:0000256" key="1">
    <source>
        <dbReference type="ARBA" id="ARBA00000546"/>
    </source>
</evidence>
<dbReference type="InterPro" id="IPR017853">
    <property type="entry name" value="GH"/>
</dbReference>
<evidence type="ECO:0000256" key="8">
    <source>
        <dbReference type="RuleBase" id="RU000509"/>
    </source>
</evidence>
<dbReference type="Pfam" id="PF01373">
    <property type="entry name" value="Glyco_hydro_14"/>
    <property type="match status" value="1"/>
</dbReference>
<dbReference type="Gene3D" id="3.20.20.80">
    <property type="entry name" value="Glycosidases"/>
    <property type="match status" value="1"/>
</dbReference>
<evidence type="ECO:0000256" key="6">
    <source>
        <dbReference type="ARBA" id="ARBA00023295"/>
    </source>
</evidence>
<dbReference type="InterPro" id="IPR001554">
    <property type="entry name" value="Glyco_hydro_14"/>
</dbReference>
<proteinExistence type="inferred from homology"/>
<dbReference type="STRING" id="65489.A0A0D3HGQ4"/>
<dbReference type="HOGENOM" id="CLU_016754_0_0_1"/>
<keyword evidence="6 8" id="KW-0326">Glycosidase</keyword>
<dbReference type="Gramene" id="OBART10G18860.1">
    <property type="protein sequence ID" value="OBART10G18860.1"/>
    <property type="gene ID" value="OBART10G18860"/>
</dbReference>
<dbReference type="eggNOG" id="ENOG502QTBX">
    <property type="taxonomic scope" value="Eukaryota"/>
</dbReference>
<evidence type="ECO:0000313" key="11">
    <source>
        <dbReference type="Proteomes" id="UP000026960"/>
    </source>
</evidence>
<evidence type="ECO:0000256" key="9">
    <source>
        <dbReference type="SAM" id="MobiDB-lite"/>
    </source>
</evidence>
<dbReference type="PRINTS" id="PR00750">
    <property type="entry name" value="BETAAMYLASE"/>
</dbReference>
<dbReference type="PANTHER" id="PTHR31352:SF1">
    <property type="entry name" value="BETA-AMYLASE 3, CHLOROPLASTIC"/>
    <property type="match status" value="1"/>
</dbReference>
<feature type="region of interest" description="Disordered" evidence="9">
    <location>
        <begin position="1"/>
        <end position="27"/>
    </location>
</feature>
<comment type="similarity">
    <text evidence="2 8">Belongs to the glycosyl hydrolase 14 family.</text>
</comment>
<dbReference type="PANTHER" id="PTHR31352">
    <property type="entry name" value="BETA-AMYLASE 1, CHLOROPLASTIC"/>
    <property type="match status" value="1"/>
</dbReference>
<evidence type="ECO:0000256" key="7">
    <source>
        <dbReference type="ARBA" id="ARBA00023326"/>
    </source>
</evidence>
<name>A0A0D3HGQ4_9ORYZ</name>
<keyword evidence="5 8" id="KW-0119">Carbohydrate metabolism</keyword>
<keyword evidence="7 8" id="KW-0624">Polysaccharide degradation</keyword>
<reference evidence="10" key="2">
    <citation type="submission" date="2015-03" db="UniProtKB">
        <authorList>
            <consortium name="EnsemblPlants"/>
        </authorList>
    </citation>
    <scope>IDENTIFICATION</scope>
</reference>
<dbReference type="PROSITE" id="PS00506">
    <property type="entry name" value="BETA_AMYLASE_1"/>
    <property type="match status" value="1"/>
</dbReference>
<dbReference type="SUPFAM" id="SSF51445">
    <property type="entry name" value="(Trans)glycosidases"/>
    <property type="match status" value="1"/>
</dbReference>
<comment type="catalytic activity">
    <reaction evidence="1 8">
        <text>Hydrolysis of (1-&gt;4)-alpha-D-glucosidic linkages in polysaccharides so as to remove successive maltose units from the non-reducing ends of the chains.</text>
        <dbReference type="EC" id="3.2.1.2"/>
    </reaction>
</comment>
<evidence type="ECO:0000256" key="4">
    <source>
        <dbReference type="ARBA" id="ARBA00022801"/>
    </source>
</evidence>
<evidence type="ECO:0000256" key="2">
    <source>
        <dbReference type="ARBA" id="ARBA00005652"/>
    </source>
</evidence>
<sequence length="354" mass="38793">MALTLRSSTSFLSPLDPSSKREDAPPCCVVPMPAPGSGGRLRLARAAPVEHATMEEMASPEAATLLHHGGGGGQGQRRGKGTAVARARALAASLAALRSGGVEGVMVDVWWGVVEREGPRRYDWEGYGELVRMVERAGLRLQMVMSFHQCGGNVGDSCNIPLPGWVLEEMKSNPDIVYTDRSGRRNPEYISLGCDTLPVLKGRTPIQVYSDYMRSFRDTFRGYLGNTIVEIQVGLGPCGELRYPSYPEANGTWRFPGIGEFQCYDKYMRASLQQAAAAAGHEEWGRGGPHDAGEYKQFPEETGFFRRDGTWCTEYGDFFLGWYSGMLLEHGDRVLAAAEAVSAAPAPRSRPRFM</sequence>
<dbReference type="Proteomes" id="UP000026960">
    <property type="component" value="Chromosome 10"/>
</dbReference>
<evidence type="ECO:0000256" key="3">
    <source>
        <dbReference type="ARBA" id="ARBA00012594"/>
    </source>
</evidence>
<organism evidence="10">
    <name type="scientific">Oryza barthii</name>
    <dbReference type="NCBI Taxonomy" id="65489"/>
    <lineage>
        <taxon>Eukaryota</taxon>
        <taxon>Viridiplantae</taxon>
        <taxon>Streptophyta</taxon>
        <taxon>Embryophyta</taxon>
        <taxon>Tracheophyta</taxon>
        <taxon>Spermatophyta</taxon>
        <taxon>Magnoliopsida</taxon>
        <taxon>Liliopsida</taxon>
        <taxon>Poales</taxon>
        <taxon>Poaceae</taxon>
        <taxon>BOP clade</taxon>
        <taxon>Oryzoideae</taxon>
        <taxon>Oryzeae</taxon>
        <taxon>Oryzinae</taxon>
        <taxon>Oryza</taxon>
    </lineage>
</organism>
<reference evidence="10" key="1">
    <citation type="journal article" date="2009" name="Rice">
        <title>De Novo Next Generation Sequencing of Plant Genomes.</title>
        <authorList>
            <person name="Rounsley S."/>
            <person name="Marri P.R."/>
            <person name="Yu Y."/>
            <person name="He R."/>
            <person name="Sisneros N."/>
            <person name="Goicoechea J.L."/>
            <person name="Lee S.J."/>
            <person name="Angelova A."/>
            <person name="Kudrna D."/>
            <person name="Luo M."/>
            <person name="Affourtit J."/>
            <person name="Desany B."/>
            <person name="Knight J."/>
            <person name="Niazi F."/>
            <person name="Egholm M."/>
            <person name="Wing R.A."/>
        </authorList>
    </citation>
    <scope>NUCLEOTIDE SEQUENCE [LARGE SCALE GENOMIC DNA]</scope>
    <source>
        <strain evidence="10">cv. IRGC 105608</strain>
    </source>
</reference>
<protein>
    <recommendedName>
        <fullName evidence="3 8">Beta-amylase</fullName>
        <ecNumber evidence="3 8">3.2.1.2</ecNumber>
    </recommendedName>
</protein>
<evidence type="ECO:0000256" key="5">
    <source>
        <dbReference type="ARBA" id="ARBA00023277"/>
    </source>
</evidence>
<keyword evidence="11" id="KW-1185">Reference proteome</keyword>
<accession>A0A0D3HGQ4</accession>
<keyword evidence="4 8" id="KW-0378">Hydrolase</keyword>
<dbReference type="EC" id="3.2.1.2" evidence="3 8"/>
<dbReference type="EnsemblPlants" id="OBART10G18860.1">
    <property type="protein sequence ID" value="OBART10G18860.1"/>
    <property type="gene ID" value="OBART10G18860"/>
</dbReference>
<dbReference type="AlphaFoldDB" id="A0A0D3HGQ4"/>
<evidence type="ECO:0000313" key="10">
    <source>
        <dbReference type="EnsemblPlants" id="OBART10G18860.1"/>
    </source>
</evidence>
<dbReference type="GO" id="GO:0000272">
    <property type="term" value="P:polysaccharide catabolic process"/>
    <property type="evidence" value="ECO:0007669"/>
    <property type="project" value="UniProtKB-KW"/>
</dbReference>
<dbReference type="GO" id="GO:0016161">
    <property type="term" value="F:beta-amylase activity"/>
    <property type="evidence" value="ECO:0007669"/>
    <property type="project" value="UniProtKB-EC"/>
</dbReference>